<dbReference type="InterPro" id="IPR029044">
    <property type="entry name" value="Nucleotide-diphossugar_trans"/>
</dbReference>
<reference evidence="3 4" key="1">
    <citation type="submission" date="2021-02" db="EMBL/GenBank/DDBJ databases">
        <title>Genome assembly of Pseudopithomyces chartarum.</title>
        <authorList>
            <person name="Jauregui R."/>
            <person name="Singh J."/>
            <person name="Voisey C."/>
        </authorList>
    </citation>
    <scope>NUCLEOTIDE SEQUENCE [LARGE SCALE GENOMIC DNA]</scope>
    <source>
        <strain evidence="3 4">AGR01</strain>
    </source>
</reference>
<organism evidence="3 4">
    <name type="scientific">Pseudopithomyces chartarum</name>
    <dbReference type="NCBI Taxonomy" id="1892770"/>
    <lineage>
        <taxon>Eukaryota</taxon>
        <taxon>Fungi</taxon>
        <taxon>Dikarya</taxon>
        <taxon>Ascomycota</taxon>
        <taxon>Pezizomycotina</taxon>
        <taxon>Dothideomycetes</taxon>
        <taxon>Pleosporomycetidae</taxon>
        <taxon>Pleosporales</taxon>
        <taxon>Massarineae</taxon>
        <taxon>Didymosphaeriaceae</taxon>
        <taxon>Pseudopithomyces</taxon>
    </lineage>
</organism>
<gene>
    <name evidence="3" type="ORF">GRF29_96g1794066</name>
</gene>
<accession>A0AAN6LVG3</accession>
<evidence type="ECO:0000256" key="2">
    <source>
        <dbReference type="SAM" id="Phobius"/>
    </source>
</evidence>
<dbReference type="PANTHER" id="PTHR43083:SF6">
    <property type="entry name" value="MANNAN POLYMERASE COMPLEXES SUBUNIT MNN9"/>
    <property type="match status" value="1"/>
</dbReference>
<keyword evidence="2" id="KW-1133">Transmembrane helix</keyword>
<protein>
    <submittedName>
        <fullName evidence="3">Uncharacterized protein</fullName>
    </submittedName>
</protein>
<comment type="similarity">
    <text evidence="1">Belongs to the ANP1/MMN9/VAN1 family.</text>
</comment>
<dbReference type="InterPro" id="IPR052086">
    <property type="entry name" value="Mannan_Polymerase_Subunit"/>
</dbReference>
<dbReference type="Pfam" id="PF03452">
    <property type="entry name" value="Anp1"/>
    <property type="match status" value="1"/>
</dbReference>
<dbReference type="Gene3D" id="3.90.550.10">
    <property type="entry name" value="Spore Coat Polysaccharide Biosynthesis Protein SpsA, Chain A"/>
    <property type="match status" value="1"/>
</dbReference>
<keyword evidence="2" id="KW-0472">Membrane</keyword>
<dbReference type="SUPFAM" id="SSF53448">
    <property type="entry name" value="Nucleotide-diphospho-sugar transferases"/>
    <property type="match status" value="1"/>
</dbReference>
<evidence type="ECO:0000256" key="1">
    <source>
        <dbReference type="ARBA" id="ARBA00037964"/>
    </source>
</evidence>
<evidence type="ECO:0000313" key="3">
    <source>
        <dbReference type="EMBL" id="KAK3208202.1"/>
    </source>
</evidence>
<name>A0AAN6LVG3_9PLEO</name>
<comment type="caution">
    <text evidence="3">The sequence shown here is derived from an EMBL/GenBank/DDBJ whole genome shotgun (WGS) entry which is preliminary data.</text>
</comment>
<feature type="transmembrane region" description="Helical" evidence="2">
    <location>
        <begin position="6"/>
        <end position="26"/>
    </location>
</feature>
<dbReference type="EMBL" id="WVTA01000008">
    <property type="protein sequence ID" value="KAK3208202.1"/>
    <property type="molecule type" value="Genomic_DNA"/>
</dbReference>
<dbReference type="AlphaFoldDB" id="A0AAN6LVG3"/>
<keyword evidence="4" id="KW-1185">Reference proteome</keyword>
<dbReference type="Proteomes" id="UP001280581">
    <property type="component" value="Unassembled WGS sequence"/>
</dbReference>
<keyword evidence="2" id="KW-0812">Transmembrane</keyword>
<sequence>MVNRTLLQLTGLLAVIPFFISLLFLFNPCRQSFNYTTFWSHVSLSSSHHKNEPSIKSTTDHGLKITEAQLPDGTVRFTRSNPSHTPSTLILVLTRDADSWSHDYQSAPRTVYDFLDLLTSTKLALPDIALSILTASQDEFKTIKKATDGVPFGRVTILHREDIGSGFEYGERHKPEVQDARRALLARLRNYLMNGAIQDEKHVFWIDADVAEFSPNIMQTMLKHAEERADVGILTARCERDTLYNYDMNAWKVAPGVLDIAIGAEKSQMQNKLEQSKTWVPDLIKDTKDNDLVALDSVGGTLLYIRAELVRQGLIFPWWNVVGAGWERDGYVGLETEGLCFLSTKMEGGGCFVLGGKHKTRHADQG</sequence>
<dbReference type="PANTHER" id="PTHR43083">
    <property type="entry name" value="MANNAN POLYMERASE II"/>
    <property type="match status" value="1"/>
</dbReference>
<proteinExistence type="inferred from homology"/>
<evidence type="ECO:0000313" key="4">
    <source>
        <dbReference type="Proteomes" id="UP001280581"/>
    </source>
</evidence>